<feature type="region of interest" description="Disordered" evidence="1">
    <location>
        <begin position="1"/>
        <end position="76"/>
    </location>
</feature>
<accession>A0A7H0I4M8</accession>
<evidence type="ECO:0000313" key="3">
    <source>
        <dbReference type="Proteomes" id="UP000516230"/>
    </source>
</evidence>
<dbReference type="AlphaFoldDB" id="A0A7H0I4M8"/>
<keyword evidence="3" id="KW-1185">Reference proteome</keyword>
<evidence type="ECO:0000256" key="1">
    <source>
        <dbReference type="SAM" id="MobiDB-lite"/>
    </source>
</evidence>
<feature type="compositionally biased region" description="Basic and acidic residues" evidence="1">
    <location>
        <begin position="43"/>
        <end position="62"/>
    </location>
</feature>
<dbReference type="EMBL" id="CP060825">
    <property type="protein sequence ID" value="QNP67744.1"/>
    <property type="molecule type" value="Genomic_DNA"/>
</dbReference>
<organism evidence="2 3">
    <name type="scientific">Streptomyces genisteinicus</name>
    <dbReference type="NCBI Taxonomy" id="2768068"/>
    <lineage>
        <taxon>Bacteria</taxon>
        <taxon>Bacillati</taxon>
        <taxon>Actinomycetota</taxon>
        <taxon>Actinomycetes</taxon>
        <taxon>Kitasatosporales</taxon>
        <taxon>Streptomycetaceae</taxon>
        <taxon>Streptomyces</taxon>
    </lineage>
</organism>
<sequence length="76" mass="8277">MSGEYRPEGFEDTENPLPRDMPDQQAGADGDDRLEPEFGEAAKSPDSEAQREQSEKVPRSDDTEPTEGPEPGEPSG</sequence>
<dbReference type="RefSeq" id="WP_187744787.1">
    <property type="nucleotide sequence ID" value="NZ_CP060825.1"/>
</dbReference>
<protein>
    <submittedName>
        <fullName evidence="2">Uncharacterized protein</fullName>
    </submittedName>
</protein>
<reference evidence="2 3" key="1">
    <citation type="submission" date="2020-08" db="EMBL/GenBank/DDBJ databases">
        <title>A novel species.</title>
        <authorList>
            <person name="Gao J."/>
        </authorList>
    </citation>
    <scope>NUCLEOTIDE SEQUENCE [LARGE SCALE GENOMIC DNA]</scope>
    <source>
        <strain evidence="2 3">CRPJ-33</strain>
    </source>
</reference>
<name>A0A7H0I4M8_9ACTN</name>
<dbReference type="Proteomes" id="UP000516230">
    <property type="component" value="Chromosome"/>
</dbReference>
<evidence type="ECO:0000313" key="2">
    <source>
        <dbReference type="EMBL" id="QNP67744.1"/>
    </source>
</evidence>
<gene>
    <name evidence="2" type="ORF">IAG43_01845</name>
</gene>
<dbReference type="KEGG" id="sgj:IAG43_01845"/>
<proteinExistence type="predicted"/>